<evidence type="ECO:0000256" key="6">
    <source>
        <dbReference type="HAMAP-Rule" id="MF_00365"/>
    </source>
</evidence>
<comment type="similarity">
    <text evidence="6">Belongs to the RecF family.</text>
</comment>
<dbReference type="InterPro" id="IPR042174">
    <property type="entry name" value="RecF_2"/>
</dbReference>
<dbReference type="Pfam" id="PF02463">
    <property type="entry name" value="SMC_N"/>
    <property type="match status" value="1"/>
</dbReference>
<reference evidence="8" key="1">
    <citation type="journal article" date="2020" name="mSystems">
        <title>Genome- and Community-Level Interaction Insights into Carbon Utilization and Element Cycling Functions of Hydrothermarchaeota in Hydrothermal Sediment.</title>
        <authorList>
            <person name="Zhou Z."/>
            <person name="Liu Y."/>
            <person name="Xu W."/>
            <person name="Pan J."/>
            <person name="Luo Z.H."/>
            <person name="Li M."/>
        </authorList>
    </citation>
    <scope>NUCLEOTIDE SEQUENCE [LARGE SCALE GENOMIC DNA]</scope>
    <source>
        <strain evidence="8">SpSt-783</strain>
    </source>
</reference>
<sequence length="347" mass="39849">MILQEIEFEGFRNLLDGRISFCGGLNIITGENGAGKTNLLEAIFFSAYGTSFRTNDDKNMVKFNNPYMKVTGVSSGVNASIFYNGTKKFIINGNEKERLSDYVGWLPVVVMSLNDIWIIRGAPAKRRNFLDWLLIKSHPVYGANLSEYKKILRQRNLLLQQENLDISLLDVYNEQFIHWANLIYAERKKILPVFKEMLELKGKEIGLGELSFEYISSCPDMELSFNDLKKMESLEFNRAETLLGPHRDDFTIQINGYSAKQFSSEGESRIIALLLKLIEGEIIRQKINQEPIFLLDEVTIELDRIYRKKFFGMIKGQIFYATVDGLDDINIQDKKKFMVKRGSVAVS</sequence>
<accession>A0A7C6EJA3</accession>
<dbReference type="PANTHER" id="PTHR32182">
    <property type="entry name" value="DNA REPLICATION AND REPAIR PROTEIN RECF"/>
    <property type="match status" value="1"/>
</dbReference>
<comment type="function">
    <text evidence="6">The RecF protein is involved in DNA metabolism; it is required for DNA replication and normal SOS inducibility. RecF binds preferentially to single-stranded, linear DNA. It also seems to bind ATP.</text>
</comment>
<dbReference type="Gene3D" id="1.20.1050.90">
    <property type="entry name" value="RecF/RecN/SMC, N-terminal domain"/>
    <property type="match status" value="1"/>
</dbReference>
<protein>
    <recommendedName>
        <fullName evidence="6">DNA replication and repair protein RecF</fullName>
    </recommendedName>
</protein>
<dbReference type="InterPro" id="IPR001238">
    <property type="entry name" value="DNA-binding_RecF"/>
</dbReference>
<dbReference type="GO" id="GO:0005524">
    <property type="term" value="F:ATP binding"/>
    <property type="evidence" value="ECO:0007669"/>
    <property type="project" value="UniProtKB-UniRule"/>
</dbReference>
<dbReference type="GO" id="GO:0009432">
    <property type="term" value="P:SOS response"/>
    <property type="evidence" value="ECO:0007669"/>
    <property type="project" value="UniProtKB-UniRule"/>
</dbReference>
<keyword evidence="4 6" id="KW-0067">ATP-binding</keyword>
<keyword evidence="1 6" id="KW-0963">Cytoplasm</keyword>
<keyword evidence="3 6" id="KW-0547">Nucleotide-binding</keyword>
<dbReference type="HAMAP" id="MF_00365">
    <property type="entry name" value="RecF"/>
    <property type="match status" value="1"/>
</dbReference>
<keyword evidence="5 6" id="KW-0238">DNA-binding</keyword>
<dbReference type="AlphaFoldDB" id="A0A7C6EJA3"/>
<dbReference type="SUPFAM" id="SSF52540">
    <property type="entry name" value="P-loop containing nucleoside triphosphate hydrolases"/>
    <property type="match status" value="1"/>
</dbReference>
<dbReference type="GO" id="GO:0006302">
    <property type="term" value="P:double-strand break repair"/>
    <property type="evidence" value="ECO:0007669"/>
    <property type="project" value="TreeGrafter"/>
</dbReference>
<dbReference type="Gene3D" id="3.40.50.300">
    <property type="entry name" value="P-loop containing nucleotide triphosphate hydrolases"/>
    <property type="match status" value="1"/>
</dbReference>
<dbReference type="PANTHER" id="PTHR32182:SF0">
    <property type="entry name" value="DNA REPLICATION AND REPAIR PROTEIN RECF"/>
    <property type="match status" value="1"/>
</dbReference>
<feature type="binding site" evidence="6">
    <location>
        <begin position="30"/>
        <end position="37"/>
    </location>
    <ligand>
        <name>ATP</name>
        <dbReference type="ChEBI" id="CHEBI:30616"/>
    </ligand>
</feature>
<evidence type="ECO:0000313" key="8">
    <source>
        <dbReference type="EMBL" id="HHS62505.1"/>
    </source>
</evidence>
<keyword evidence="6" id="KW-0742">SOS response</keyword>
<comment type="subcellular location">
    <subcellularLocation>
        <location evidence="6">Cytoplasm</location>
    </subcellularLocation>
</comment>
<evidence type="ECO:0000259" key="7">
    <source>
        <dbReference type="Pfam" id="PF02463"/>
    </source>
</evidence>
<keyword evidence="2 6" id="KW-0235">DNA replication</keyword>
<name>A0A7C6EJA3_UNCW3</name>
<organism evidence="8">
    <name type="scientific">candidate division WOR-3 bacterium</name>
    <dbReference type="NCBI Taxonomy" id="2052148"/>
    <lineage>
        <taxon>Bacteria</taxon>
        <taxon>Bacteria division WOR-3</taxon>
    </lineage>
</organism>
<dbReference type="InterPro" id="IPR003395">
    <property type="entry name" value="RecF/RecN/SMC_N"/>
</dbReference>
<comment type="caution">
    <text evidence="8">The sequence shown here is derived from an EMBL/GenBank/DDBJ whole genome shotgun (WGS) entry which is preliminary data.</text>
</comment>
<proteinExistence type="inferred from homology"/>
<dbReference type="EMBL" id="DTHJ01000056">
    <property type="protein sequence ID" value="HHS62505.1"/>
    <property type="molecule type" value="Genomic_DNA"/>
</dbReference>
<dbReference type="GO" id="GO:0000731">
    <property type="term" value="P:DNA synthesis involved in DNA repair"/>
    <property type="evidence" value="ECO:0007669"/>
    <property type="project" value="TreeGrafter"/>
</dbReference>
<evidence type="ECO:0000256" key="3">
    <source>
        <dbReference type="ARBA" id="ARBA00022741"/>
    </source>
</evidence>
<keyword evidence="6" id="KW-0227">DNA damage</keyword>
<feature type="domain" description="RecF/RecN/SMC N-terminal" evidence="7">
    <location>
        <begin position="3"/>
        <end position="316"/>
    </location>
</feature>
<gene>
    <name evidence="6 8" type="primary">recF</name>
    <name evidence="8" type="ORF">ENV70_02665</name>
</gene>
<keyword evidence="6" id="KW-0234">DNA repair</keyword>
<evidence type="ECO:0000256" key="5">
    <source>
        <dbReference type="ARBA" id="ARBA00023125"/>
    </source>
</evidence>
<dbReference type="GO" id="GO:0006260">
    <property type="term" value="P:DNA replication"/>
    <property type="evidence" value="ECO:0007669"/>
    <property type="project" value="UniProtKB-UniRule"/>
</dbReference>
<evidence type="ECO:0000256" key="4">
    <source>
        <dbReference type="ARBA" id="ARBA00022840"/>
    </source>
</evidence>
<dbReference type="NCBIfam" id="TIGR00611">
    <property type="entry name" value="recf"/>
    <property type="match status" value="1"/>
</dbReference>
<dbReference type="InterPro" id="IPR027417">
    <property type="entry name" value="P-loop_NTPase"/>
</dbReference>
<evidence type="ECO:0000256" key="1">
    <source>
        <dbReference type="ARBA" id="ARBA00022490"/>
    </source>
</evidence>
<dbReference type="GO" id="GO:0005737">
    <property type="term" value="C:cytoplasm"/>
    <property type="evidence" value="ECO:0007669"/>
    <property type="project" value="UniProtKB-SubCell"/>
</dbReference>
<evidence type="ECO:0000256" key="2">
    <source>
        <dbReference type="ARBA" id="ARBA00022705"/>
    </source>
</evidence>
<dbReference type="GO" id="GO:0003697">
    <property type="term" value="F:single-stranded DNA binding"/>
    <property type="evidence" value="ECO:0007669"/>
    <property type="project" value="UniProtKB-UniRule"/>
</dbReference>